<dbReference type="InterPro" id="IPR029044">
    <property type="entry name" value="Nucleotide-diphossugar_trans"/>
</dbReference>
<dbReference type="FunFam" id="3.90.550.10:FF:000011">
    <property type="entry name" value="3-deoxy-manno-octulosonate cytidylyltransferase"/>
    <property type="match status" value="1"/>
</dbReference>
<dbReference type="CDD" id="cd02517">
    <property type="entry name" value="CMP-KDO-Synthetase"/>
    <property type="match status" value="1"/>
</dbReference>
<dbReference type="Proteomes" id="UP000019147">
    <property type="component" value="Chromosome"/>
</dbReference>
<dbReference type="EMBL" id="CP015840">
    <property type="protein sequence ID" value="ANG66583.1"/>
    <property type="molecule type" value="Genomic_DNA"/>
</dbReference>
<dbReference type="NCBIfam" id="TIGR00466">
    <property type="entry name" value="kdsB"/>
    <property type="match status" value="1"/>
</dbReference>
<keyword evidence="4 5" id="KW-0448">Lipopolysaccharide biosynthesis</keyword>
<evidence type="ECO:0000313" key="6">
    <source>
        <dbReference type="EMBL" id="ANG66583.1"/>
    </source>
</evidence>
<dbReference type="Pfam" id="PF02348">
    <property type="entry name" value="CTP_transf_3"/>
    <property type="match status" value="1"/>
</dbReference>
<dbReference type="AlphaFoldDB" id="A0A173E0B2"/>
<dbReference type="GO" id="GO:0008690">
    <property type="term" value="F:3-deoxy-manno-octulosonate cytidylyltransferase activity"/>
    <property type="evidence" value="ECO:0007669"/>
    <property type="project" value="UniProtKB-UniRule"/>
</dbReference>
<dbReference type="InterPro" id="IPR004528">
    <property type="entry name" value="KdsB"/>
</dbReference>
<dbReference type="EC" id="2.7.7.38" evidence="5"/>
<evidence type="ECO:0000313" key="7">
    <source>
        <dbReference type="Proteomes" id="UP000019147"/>
    </source>
</evidence>
<protein>
    <recommendedName>
        <fullName evidence="5">3-deoxy-manno-octulosonate cytidylyltransferase</fullName>
        <ecNumber evidence="5">2.7.7.38</ecNumber>
    </recommendedName>
    <alternativeName>
        <fullName evidence="5">CMP-2-keto-3-deoxyoctulosonic acid synthase</fullName>
        <shortName evidence="5">CKS</shortName>
        <shortName evidence="5">CMP-KDO synthase</shortName>
    </alternativeName>
</protein>
<dbReference type="GO" id="GO:0016020">
    <property type="term" value="C:membrane"/>
    <property type="evidence" value="ECO:0007669"/>
    <property type="project" value="UniProtKB-SubCell"/>
</dbReference>
<name>A0A173E0B2_9CHLA</name>
<dbReference type="NCBIfam" id="NF003952">
    <property type="entry name" value="PRK05450.1-5"/>
    <property type="match status" value="1"/>
</dbReference>
<evidence type="ECO:0000256" key="2">
    <source>
        <dbReference type="ARBA" id="ARBA00022679"/>
    </source>
</evidence>
<accession>A0A173E0B2</accession>
<comment type="catalytic activity">
    <reaction evidence="5">
        <text>3-deoxy-alpha-D-manno-oct-2-ulosonate + CTP = CMP-3-deoxy-beta-D-manno-octulosonate + diphosphate</text>
        <dbReference type="Rhea" id="RHEA:23448"/>
        <dbReference type="ChEBI" id="CHEBI:33019"/>
        <dbReference type="ChEBI" id="CHEBI:37563"/>
        <dbReference type="ChEBI" id="CHEBI:85986"/>
        <dbReference type="ChEBI" id="CHEBI:85987"/>
        <dbReference type="EC" id="2.7.7.38"/>
    </reaction>
</comment>
<dbReference type="STRING" id="1143323.M787_004595"/>
<gene>
    <name evidence="5" type="primary">kdsB</name>
    <name evidence="6" type="ORF">M787_004595</name>
</gene>
<evidence type="ECO:0000256" key="5">
    <source>
        <dbReference type="HAMAP-Rule" id="MF_00057"/>
    </source>
</evidence>
<evidence type="ECO:0000256" key="3">
    <source>
        <dbReference type="ARBA" id="ARBA00022695"/>
    </source>
</evidence>
<dbReference type="UniPathway" id="UPA00358">
    <property type="reaction ID" value="UER00476"/>
</dbReference>
<dbReference type="eggNOG" id="COG1212">
    <property type="taxonomic scope" value="Bacteria"/>
</dbReference>
<reference evidence="6 7" key="1">
    <citation type="journal article" date="2014" name="Syst. Appl. Microbiol.">
        <title>Evidence for the existence of two new members of the family Chlamydiaceae and proposal of Chlamydia avium sp. nov. and Chlamydia gallinacea sp. nov.</title>
        <authorList>
            <person name="Sachse K."/>
            <person name="Laroucau K."/>
            <person name="Riege K."/>
            <person name="Wehner S."/>
            <person name="Dilcher M."/>
            <person name="Creasy H.H."/>
            <person name="Weidmann M."/>
            <person name="Myers G."/>
            <person name="Vorimore F."/>
            <person name="Vicari N."/>
            <person name="Magnino S."/>
            <person name="Liebler-Tenorio E."/>
            <person name="Ruettger A."/>
            <person name="Bavoil P.M."/>
            <person name="Hufert F.T."/>
            <person name="Rossello-Mora R."/>
            <person name="Marz M."/>
        </authorList>
    </citation>
    <scope>NUCLEOTIDE SEQUENCE [LARGE SCALE GENOMIC DNA]</scope>
    <source>
        <strain evidence="6 7">08-1274/3</strain>
    </source>
</reference>
<keyword evidence="5" id="KW-0963">Cytoplasm</keyword>
<dbReference type="PANTHER" id="PTHR42866:SF2">
    <property type="entry name" value="3-DEOXY-MANNO-OCTULOSONATE CYTIDYLYLTRANSFERASE, MITOCHONDRIAL"/>
    <property type="match status" value="1"/>
</dbReference>
<keyword evidence="3 5" id="KW-0548">Nucleotidyltransferase</keyword>
<dbReference type="SUPFAM" id="SSF53448">
    <property type="entry name" value="Nucleotide-diphospho-sugar transferases"/>
    <property type="match status" value="1"/>
</dbReference>
<comment type="function">
    <text evidence="5">Activates KDO (a required 8-carbon sugar) for incorporation into bacterial lipopolysaccharide in Gram-negative bacteria.</text>
</comment>
<evidence type="ECO:0000256" key="1">
    <source>
        <dbReference type="ARBA" id="ARBA00004370"/>
    </source>
</evidence>
<comment type="subcellular location">
    <subcellularLocation>
        <location evidence="5">Cytoplasm</location>
    </subcellularLocation>
    <subcellularLocation>
        <location evidence="1">Membrane</location>
    </subcellularLocation>
</comment>
<dbReference type="PANTHER" id="PTHR42866">
    <property type="entry name" value="3-DEOXY-MANNO-OCTULOSONATE CYTIDYLYLTRANSFERASE"/>
    <property type="match status" value="1"/>
</dbReference>
<dbReference type="GO" id="GO:0009103">
    <property type="term" value="P:lipopolysaccharide biosynthetic process"/>
    <property type="evidence" value="ECO:0007669"/>
    <property type="project" value="UniProtKB-UniRule"/>
</dbReference>
<dbReference type="Gene3D" id="3.90.550.10">
    <property type="entry name" value="Spore Coat Polysaccharide Biosynthesis Protein SpsA, Chain A"/>
    <property type="match status" value="1"/>
</dbReference>
<comment type="pathway">
    <text evidence="5">Nucleotide-sugar biosynthesis; CMP-3-deoxy-D-manno-octulosonate biosynthesis; CMP-3-deoxy-D-manno-octulosonate from 3-deoxy-D-manno-octulosonate and CTP: step 1/1.</text>
</comment>
<proteinExistence type="inferred from homology"/>
<dbReference type="NCBIfam" id="NF003950">
    <property type="entry name" value="PRK05450.1-3"/>
    <property type="match status" value="1"/>
</dbReference>
<dbReference type="NCBIfam" id="NF009905">
    <property type="entry name" value="PRK13368.1"/>
    <property type="match status" value="1"/>
</dbReference>
<dbReference type="InterPro" id="IPR003329">
    <property type="entry name" value="Cytidylyl_trans"/>
</dbReference>
<dbReference type="KEGG" id="cgz:M787_004595"/>
<evidence type="ECO:0000256" key="4">
    <source>
        <dbReference type="ARBA" id="ARBA00022985"/>
    </source>
</evidence>
<sequence length="254" mass="28444">MKQQIFAGKRVGVIPSRYESTRFPGKPLASILGKSLIQRVYENAIRSTLLDTVIVATDDLRIFHHVWSFGGQCVMTSPECINGTERIAKATSQHLPEAEIIVNIQGDEPCLSPDVVDTLIAKLDACPEISIVTPVTLTTDPEEILTNHKVKCVFDKNGKALYFSRSPIPHGLKKEIPMYLHTGVYAFRRQALFDYIKLAPTPLNQAEDLEQLRILEHGGEIHICIVNTKSPSVDYPEDINKVEKYLTCHSIAFF</sequence>
<organism evidence="6 7">
    <name type="scientific">Chlamydia gallinacea 08-1274/3</name>
    <dbReference type="NCBI Taxonomy" id="1143323"/>
    <lineage>
        <taxon>Bacteria</taxon>
        <taxon>Pseudomonadati</taxon>
        <taxon>Chlamydiota</taxon>
        <taxon>Chlamydiia</taxon>
        <taxon>Chlamydiales</taxon>
        <taxon>Chlamydiaceae</taxon>
        <taxon>Chlamydia/Chlamydophila group</taxon>
        <taxon>Chlamydia</taxon>
    </lineage>
</organism>
<dbReference type="GO" id="GO:0005829">
    <property type="term" value="C:cytosol"/>
    <property type="evidence" value="ECO:0007669"/>
    <property type="project" value="TreeGrafter"/>
</dbReference>
<comment type="similarity">
    <text evidence="5">Belongs to the KdsB family.</text>
</comment>
<dbReference type="HAMAP" id="MF_00057">
    <property type="entry name" value="KdsB"/>
    <property type="match status" value="1"/>
</dbReference>
<dbReference type="OrthoDB" id="9815559at2"/>
<dbReference type="GO" id="GO:0033468">
    <property type="term" value="P:CMP-keto-3-deoxy-D-manno-octulosonic acid biosynthetic process"/>
    <property type="evidence" value="ECO:0007669"/>
    <property type="project" value="UniProtKB-UniRule"/>
</dbReference>
<keyword evidence="2 5" id="KW-0808">Transferase</keyword>